<reference evidence="3 4" key="1">
    <citation type="submission" date="2018-09" db="EMBL/GenBank/DDBJ databases">
        <title>Genome sequencing of strain 6GH32-13.</title>
        <authorList>
            <person name="Weon H.-Y."/>
            <person name="Heo J."/>
            <person name="Kwon S.-W."/>
        </authorList>
    </citation>
    <scope>NUCLEOTIDE SEQUENCE [LARGE SCALE GENOMIC DNA]</scope>
    <source>
        <strain evidence="3 4">5GH32-13</strain>
    </source>
</reference>
<dbReference type="Proteomes" id="UP000263900">
    <property type="component" value="Chromosome"/>
</dbReference>
<dbReference type="AlphaFoldDB" id="A0A3B7MLV1"/>
<sequence length="803" mass="89421">MMKAGNILCQKGLVFLLLFFTIGVQAQQVKLQVTPTTLEKDTLPGVTLQLYSLPDTLLLQSLVVRQFPAVLMVAPHTKYLIKLSATGFEQLEKQVAVGEQPIDISLVLQRKNTTLKAVTVVSAKRLVTQEDDKTIIHAEMLANTSTNAYELLEKTPGAIVDQDGNIYLNSTTPAIVYINGREMKMSASDISSFLKSLPAGSISKIEIIRTPSAMYDAAASGGIVNIVLKKGMSVGTTGNINVRYDQGVYGAASAGLSLTKGMGRVRTYLTYQYMHRHYYEDINSDRRLQADTLLAQSSTTKYFSGNHYVGAGLDFAWTPKLNLTYDLRFTGTRDNNQAISLNEISKQGDQHAFMDSHTAIDNKGRSTVLTNTLAMRYKIDSASSVWANEVEYTRFNSSGTQSYATNYDLPAHAPIAGYGSLSHHAQAVNFKSDLSLSIFYRLTLEAGLKLSRATDKNETHYFSQQGGAPVVPDTFQTTAYRYTGNITSAYTQLTKRVYGFILKAGLRFENTAITGNQSIPRPASFGIQRNDLFPYLYIRRNLFTIFGYPLTGNAIYRKSITRPDFDALNPAPRFIDQYTYETGNSALKPQLTANYEVNATYDDFPVFAIGMNDASCAFSRVTYKDEQTGIAYRTWDNIGSYRELYARLFGGLPSGRKYFMYMGVQCNYVDYQGAYQGAPLQYKRTSWSFFTGHSLKASPTMSFNLNGWMYVNGFRLFNELKTMGQLNLSVTKNAFHNKVNIIVSANDLLKTNKSLFTINQGPVQVSGARIQDSRRVGITLKYNFGTVRTEEKKPAFVVPETTP</sequence>
<dbReference type="PANTHER" id="PTHR40980">
    <property type="entry name" value="PLUG DOMAIN-CONTAINING PROTEIN"/>
    <property type="match status" value="1"/>
</dbReference>
<evidence type="ECO:0000313" key="3">
    <source>
        <dbReference type="EMBL" id="AXY72585.1"/>
    </source>
</evidence>
<dbReference type="Pfam" id="PF14905">
    <property type="entry name" value="OMP_b-brl_3"/>
    <property type="match status" value="1"/>
</dbReference>
<accession>A0A3B7MLV1</accession>
<evidence type="ECO:0000259" key="2">
    <source>
        <dbReference type="Pfam" id="PF14905"/>
    </source>
</evidence>
<dbReference type="InterPro" id="IPR037066">
    <property type="entry name" value="Plug_dom_sf"/>
</dbReference>
<dbReference type="PANTHER" id="PTHR40980:SF4">
    <property type="entry name" value="TONB-DEPENDENT RECEPTOR-LIKE BETA-BARREL DOMAIN-CONTAINING PROTEIN"/>
    <property type="match status" value="1"/>
</dbReference>
<dbReference type="Pfam" id="PF07715">
    <property type="entry name" value="Plug"/>
    <property type="match status" value="1"/>
</dbReference>
<dbReference type="KEGG" id="pseg:D3H65_00710"/>
<feature type="domain" description="Outer membrane protein beta-barrel" evidence="2">
    <location>
        <begin position="379"/>
        <end position="782"/>
    </location>
</feature>
<keyword evidence="4" id="KW-1185">Reference proteome</keyword>
<evidence type="ECO:0000313" key="4">
    <source>
        <dbReference type="Proteomes" id="UP000263900"/>
    </source>
</evidence>
<dbReference type="InterPro" id="IPR041700">
    <property type="entry name" value="OMP_b-brl_3"/>
</dbReference>
<gene>
    <name evidence="3" type="ORF">D3H65_00710</name>
</gene>
<dbReference type="SUPFAM" id="SSF56935">
    <property type="entry name" value="Porins"/>
    <property type="match status" value="1"/>
</dbReference>
<dbReference type="EMBL" id="CP032157">
    <property type="protein sequence ID" value="AXY72585.1"/>
    <property type="molecule type" value="Genomic_DNA"/>
</dbReference>
<name>A0A3B7MLV1_9BACT</name>
<organism evidence="3 4">
    <name type="scientific">Paraflavitalea soli</name>
    <dbReference type="NCBI Taxonomy" id="2315862"/>
    <lineage>
        <taxon>Bacteria</taxon>
        <taxon>Pseudomonadati</taxon>
        <taxon>Bacteroidota</taxon>
        <taxon>Chitinophagia</taxon>
        <taxon>Chitinophagales</taxon>
        <taxon>Chitinophagaceae</taxon>
        <taxon>Paraflavitalea</taxon>
    </lineage>
</organism>
<feature type="domain" description="TonB-dependent receptor plug" evidence="1">
    <location>
        <begin position="134"/>
        <end position="223"/>
    </location>
</feature>
<evidence type="ECO:0000259" key="1">
    <source>
        <dbReference type="Pfam" id="PF07715"/>
    </source>
</evidence>
<protein>
    <submittedName>
        <fullName evidence="3">TonB-dependent receptor</fullName>
    </submittedName>
</protein>
<dbReference type="OrthoDB" id="905812at2"/>
<proteinExistence type="predicted"/>
<dbReference type="InterPro" id="IPR012910">
    <property type="entry name" value="Plug_dom"/>
</dbReference>
<dbReference type="Gene3D" id="2.170.130.10">
    <property type="entry name" value="TonB-dependent receptor, plug domain"/>
    <property type="match status" value="1"/>
</dbReference>
<keyword evidence="3" id="KW-0675">Receptor</keyword>